<feature type="compositionally biased region" description="Basic and acidic residues" evidence="1">
    <location>
        <begin position="53"/>
        <end position="63"/>
    </location>
</feature>
<dbReference type="EMBL" id="LOWA01000028">
    <property type="protein sequence ID" value="KVE27533.1"/>
    <property type="molecule type" value="Genomic_DNA"/>
</dbReference>
<gene>
    <name evidence="2" type="ORF">WS67_11420</name>
</gene>
<evidence type="ECO:0000313" key="3">
    <source>
        <dbReference type="Proteomes" id="UP000062788"/>
    </source>
</evidence>
<name>A0A124P967_9BURK</name>
<dbReference type="Proteomes" id="UP000062788">
    <property type="component" value="Unassembled WGS sequence"/>
</dbReference>
<organism evidence="2 3">
    <name type="scientific">Burkholderia singularis</name>
    <dbReference type="NCBI Taxonomy" id="1503053"/>
    <lineage>
        <taxon>Bacteria</taxon>
        <taxon>Pseudomonadati</taxon>
        <taxon>Pseudomonadota</taxon>
        <taxon>Betaproteobacteria</taxon>
        <taxon>Burkholderiales</taxon>
        <taxon>Burkholderiaceae</taxon>
        <taxon>Burkholderia</taxon>
        <taxon>pseudomallei group</taxon>
    </lineage>
</organism>
<sequence length="63" mass="6750">MFANSLLALRIGNQNAGLASAARPLTVALSVESDYPGSHSAAGLTEPGTPHRHVTDFVRHRRR</sequence>
<evidence type="ECO:0000313" key="2">
    <source>
        <dbReference type="EMBL" id="KVE27533.1"/>
    </source>
</evidence>
<reference evidence="2 3" key="1">
    <citation type="submission" date="2015-11" db="EMBL/GenBank/DDBJ databases">
        <title>Expanding the genomic diversity of Burkholderia species for the development of highly accurate diagnostics.</title>
        <authorList>
            <person name="Sahl J."/>
            <person name="Keim P."/>
            <person name="Wagner D."/>
        </authorList>
    </citation>
    <scope>NUCLEOTIDE SEQUENCE [LARGE SCALE GENOMIC DNA]</scope>
    <source>
        <strain evidence="2 3">TSV85</strain>
    </source>
</reference>
<protein>
    <submittedName>
        <fullName evidence="2">Uncharacterized protein</fullName>
    </submittedName>
</protein>
<proteinExistence type="predicted"/>
<feature type="region of interest" description="Disordered" evidence="1">
    <location>
        <begin position="36"/>
        <end position="63"/>
    </location>
</feature>
<accession>A0A124P967</accession>
<comment type="caution">
    <text evidence="2">The sequence shown here is derived from an EMBL/GenBank/DDBJ whole genome shotgun (WGS) entry which is preliminary data.</text>
</comment>
<dbReference type="AlphaFoldDB" id="A0A124P967"/>
<evidence type="ECO:0000256" key="1">
    <source>
        <dbReference type="SAM" id="MobiDB-lite"/>
    </source>
</evidence>
<keyword evidence="3" id="KW-1185">Reference proteome</keyword>